<dbReference type="Proteomes" id="UP000198809">
    <property type="component" value="Unassembled WGS sequence"/>
</dbReference>
<dbReference type="STRING" id="1333845.SAMN04487895_11264"/>
<dbReference type="EMBL" id="FODH01000012">
    <property type="protein sequence ID" value="SEO80956.1"/>
    <property type="molecule type" value="Genomic_DNA"/>
</dbReference>
<accession>A0A1H8SR21</accession>
<protein>
    <submittedName>
        <fullName evidence="1">Uncharacterized protein</fullName>
    </submittedName>
</protein>
<gene>
    <name evidence="1" type="ORF">SAMN04487895_11264</name>
</gene>
<evidence type="ECO:0000313" key="2">
    <source>
        <dbReference type="Proteomes" id="UP000198809"/>
    </source>
</evidence>
<dbReference type="AlphaFoldDB" id="A0A1H8SR21"/>
<reference evidence="1 2" key="1">
    <citation type="submission" date="2016-10" db="EMBL/GenBank/DDBJ databases">
        <authorList>
            <person name="de Groot N.N."/>
        </authorList>
    </citation>
    <scope>NUCLEOTIDE SEQUENCE [LARGE SCALE GENOMIC DNA]</scope>
    <source>
        <strain evidence="1 2">CGMCC 1.10238</strain>
    </source>
</reference>
<name>A0A1H8SR21_9BACL</name>
<organism evidence="1 2">
    <name type="scientific">Paenibacillus sophorae</name>
    <dbReference type="NCBI Taxonomy" id="1333845"/>
    <lineage>
        <taxon>Bacteria</taxon>
        <taxon>Bacillati</taxon>
        <taxon>Bacillota</taxon>
        <taxon>Bacilli</taxon>
        <taxon>Bacillales</taxon>
        <taxon>Paenibacillaceae</taxon>
        <taxon>Paenibacillus</taxon>
    </lineage>
</organism>
<proteinExistence type="predicted"/>
<sequence>MKKKHWTLCVRLWIPAKSAPSRKAGEMAEKLFGEKQGVGLAVLNELESASSWSIQPMSLRFFAFTDWSRGRRTVIVTNGFVF</sequence>
<evidence type="ECO:0000313" key="1">
    <source>
        <dbReference type="EMBL" id="SEO80956.1"/>
    </source>
</evidence>